<organism evidence="3 4">
    <name type="scientific">Drosophila gunungcola</name>
    <name type="common">fruit fly</name>
    <dbReference type="NCBI Taxonomy" id="103775"/>
    <lineage>
        <taxon>Eukaryota</taxon>
        <taxon>Metazoa</taxon>
        <taxon>Ecdysozoa</taxon>
        <taxon>Arthropoda</taxon>
        <taxon>Hexapoda</taxon>
        <taxon>Insecta</taxon>
        <taxon>Pterygota</taxon>
        <taxon>Neoptera</taxon>
        <taxon>Endopterygota</taxon>
        <taxon>Diptera</taxon>
        <taxon>Brachycera</taxon>
        <taxon>Muscomorpha</taxon>
        <taxon>Ephydroidea</taxon>
        <taxon>Drosophilidae</taxon>
        <taxon>Drosophila</taxon>
        <taxon>Sophophora</taxon>
    </lineage>
</organism>
<gene>
    <name evidence="3" type="ORF">M5D96_004900</name>
</gene>
<protein>
    <submittedName>
        <fullName evidence="3">Uncharacterized protein</fullName>
    </submittedName>
</protein>
<dbReference type="Proteomes" id="UP001059596">
    <property type="component" value="Unassembled WGS sequence"/>
</dbReference>
<evidence type="ECO:0000256" key="2">
    <source>
        <dbReference type="SAM" id="SignalP"/>
    </source>
</evidence>
<reference evidence="3" key="1">
    <citation type="journal article" date="2023" name="Genome Biol. Evol.">
        <title>Long-read-based Genome Assembly of Drosophila gunungcola Reveals Fewer Chemosensory Genes in Flower-breeding Species.</title>
        <authorList>
            <person name="Negi A."/>
            <person name="Liao B.Y."/>
            <person name="Yeh S.D."/>
        </authorList>
    </citation>
    <scope>NUCLEOTIDE SEQUENCE</scope>
    <source>
        <strain evidence="3">Sukarami</strain>
    </source>
</reference>
<evidence type="ECO:0000256" key="1">
    <source>
        <dbReference type="SAM" id="MobiDB-lite"/>
    </source>
</evidence>
<feature type="compositionally biased region" description="Basic and acidic residues" evidence="1">
    <location>
        <begin position="125"/>
        <end position="139"/>
    </location>
</feature>
<dbReference type="AlphaFoldDB" id="A0A9P9YVK5"/>
<keyword evidence="4" id="KW-1185">Reference proteome</keyword>
<feature type="signal peptide" evidence="2">
    <location>
        <begin position="1"/>
        <end position="27"/>
    </location>
</feature>
<feature type="chain" id="PRO_5040484337" evidence="2">
    <location>
        <begin position="28"/>
        <end position="196"/>
    </location>
</feature>
<evidence type="ECO:0000313" key="4">
    <source>
        <dbReference type="Proteomes" id="UP001059596"/>
    </source>
</evidence>
<accession>A0A9P9YVK5</accession>
<feature type="region of interest" description="Disordered" evidence="1">
    <location>
        <begin position="28"/>
        <end position="67"/>
    </location>
</feature>
<dbReference type="EMBL" id="JAMKOV010000002">
    <property type="protein sequence ID" value="KAI8043568.1"/>
    <property type="molecule type" value="Genomic_DNA"/>
</dbReference>
<name>A0A9P9YVK5_9MUSC</name>
<evidence type="ECO:0000313" key="3">
    <source>
        <dbReference type="EMBL" id="KAI8043568.1"/>
    </source>
</evidence>
<proteinExistence type="predicted"/>
<comment type="caution">
    <text evidence="3">The sequence shown here is derived from an EMBL/GenBank/DDBJ whole genome shotgun (WGS) entry which is preliminary data.</text>
</comment>
<sequence>MSSYQRQPNGILTVMVILLAIATHSMAKSGSSSRSSSSSKSSSSSGSSSSSSSFSLPSYSSSSHYNSPPSYSFSFGGGSSAPKGPPPAYSVSNPVGGAHTNIHESPPAYSAAYKPVGPPAYSSVDKPDRIQSRPAEKARPSYSTYYNGGSRSSTGYHDPYNYTYKYSTNAATKAQYFSHGPFAHISTLLYLCWQLL</sequence>
<keyword evidence="2" id="KW-0732">Signal</keyword>
<feature type="region of interest" description="Disordered" evidence="1">
    <location>
        <begin position="83"/>
        <end position="146"/>
    </location>
</feature>